<dbReference type="FunFam" id="1.10.1170.10:FF:000002">
    <property type="entry name" value="Baculoviral IAP repeat containing 7"/>
    <property type="match status" value="1"/>
</dbReference>
<reference evidence="9" key="1">
    <citation type="submission" date="2020-11" db="EMBL/GenBank/DDBJ databases">
        <authorList>
            <person name="Tran Van P."/>
        </authorList>
    </citation>
    <scope>NUCLEOTIDE SEQUENCE</scope>
</reference>
<dbReference type="SMART" id="SM00273">
    <property type="entry name" value="ENTH"/>
    <property type="match status" value="1"/>
</dbReference>
<evidence type="ECO:0000256" key="3">
    <source>
        <dbReference type="ARBA" id="ARBA00022833"/>
    </source>
</evidence>
<dbReference type="GO" id="GO:0005768">
    <property type="term" value="C:endosome"/>
    <property type="evidence" value="ECO:0007669"/>
    <property type="project" value="TreeGrafter"/>
</dbReference>
<evidence type="ECO:0000256" key="4">
    <source>
        <dbReference type="PROSITE-ProRule" id="PRU00228"/>
    </source>
</evidence>
<dbReference type="GO" id="GO:0008270">
    <property type="term" value="F:zinc ion binding"/>
    <property type="evidence" value="ECO:0007669"/>
    <property type="project" value="UniProtKB-KW"/>
</dbReference>
<dbReference type="GO" id="GO:0030125">
    <property type="term" value="C:clathrin vesicle coat"/>
    <property type="evidence" value="ECO:0007669"/>
    <property type="project" value="TreeGrafter"/>
</dbReference>
<evidence type="ECO:0000256" key="1">
    <source>
        <dbReference type="ARBA" id="ARBA00022723"/>
    </source>
</evidence>
<dbReference type="InterPro" id="IPR000433">
    <property type="entry name" value="Znf_ZZ"/>
</dbReference>
<evidence type="ECO:0000313" key="9">
    <source>
        <dbReference type="EMBL" id="CAD7252500.1"/>
    </source>
</evidence>
<evidence type="ECO:0000256" key="2">
    <source>
        <dbReference type="ARBA" id="ARBA00022771"/>
    </source>
</evidence>
<dbReference type="Pfam" id="PF13920">
    <property type="entry name" value="zf-C3HC4_3"/>
    <property type="match status" value="1"/>
</dbReference>
<dbReference type="InterPro" id="IPR001841">
    <property type="entry name" value="Znf_RING"/>
</dbReference>
<keyword evidence="10" id="KW-1185">Reference proteome</keyword>
<dbReference type="PROSITE" id="PS50135">
    <property type="entry name" value="ZF_ZZ_2"/>
    <property type="match status" value="2"/>
</dbReference>
<dbReference type="InterPro" id="IPR043145">
    <property type="entry name" value="Znf_ZZ_sf"/>
</dbReference>
<evidence type="ECO:0000313" key="10">
    <source>
        <dbReference type="Proteomes" id="UP000677054"/>
    </source>
</evidence>
<dbReference type="SMART" id="SM00291">
    <property type="entry name" value="ZnF_ZZ"/>
    <property type="match status" value="4"/>
</dbReference>
<keyword evidence="1" id="KW-0479">Metal-binding</keyword>
<dbReference type="SUPFAM" id="SSF57850">
    <property type="entry name" value="RING/U-box"/>
    <property type="match status" value="5"/>
</dbReference>
<dbReference type="CDD" id="cd16990">
    <property type="entry name" value="ENTH_Epsin"/>
    <property type="match status" value="1"/>
</dbReference>
<keyword evidence="3" id="KW-0862">Zinc</keyword>
<dbReference type="PROSITE" id="PS50089">
    <property type="entry name" value="ZF_RING_2"/>
    <property type="match status" value="1"/>
</dbReference>
<evidence type="ECO:0000259" key="8">
    <source>
        <dbReference type="PROSITE" id="PS50942"/>
    </source>
</evidence>
<keyword evidence="2 4" id="KW-0863">Zinc-finger</keyword>
<dbReference type="CDD" id="cd02340">
    <property type="entry name" value="ZZ_NBR1_like"/>
    <property type="match status" value="3"/>
</dbReference>
<dbReference type="GO" id="GO:0030276">
    <property type="term" value="F:clathrin binding"/>
    <property type="evidence" value="ECO:0007669"/>
    <property type="project" value="TreeGrafter"/>
</dbReference>
<dbReference type="Gene3D" id="1.25.40.90">
    <property type="match status" value="1"/>
</dbReference>
<feature type="domain" description="ZZ-type" evidence="7">
    <location>
        <begin position="437"/>
        <end position="497"/>
    </location>
</feature>
<dbReference type="GO" id="GO:0005543">
    <property type="term" value="F:phospholipid binding"/>
    <property type="evidence" value="ECO:0007669"/>
    <property type="project" value="TreeGrafter"/>
</dbReference>
<dbReference type="InterPro" id="IPR008942">
    <property type="entry name" value="ENTH_VHS"/>
</dbReference>
<dbReference type="InterPro" id="IPR013083">
    <property type="entry name" value="Znf_RING/FYVE/PHD"/>
</dbReference>
<feature type="domain" description="ZZ-type" evidence="7">
    <location>
        <begin position="372"/>
        <end position="423"/>
    </location>
</feature>
<dbReference type="PANTHER" id="PTHR12276:SF115">
    <property type="entry name" value="FI19443P1"/>
    <property type="match status" value="1"/>
</dbReference>
<dbReference type="SUPFAM" id="SSF48464">
    <property type="entry name" value="ENTH/VHS domain"/>
    <property type="match status" value="1"/>
</dbReference>
<dbReference type="PROSITE" id="PS50942">
    <property type="entry name" value="ENTH"/>
    <property type="match status" value="1"/>
</dbReference>
<proteinExistence type="predicted"/>
<organism evidence="9">
    <name type="scientific">Darwinula stevensoni</name>
    <dbReference type="NCBI Taxonomy" id="69355"/>
    <lineage>
        <taxon>Eukaryota</taxon>
        <taxon>Metazoa</taxon>
        <taxon>Ecdysozoa</taxon>
        <taxon>Arthropoda</taxon>
        <taxon>Crustacea</taxon>
        <taxon>Oligostraca</taxon>
        <taxon>Ostracoda</taxon>
        <taxon>Podocopa</taxon>
        <taxon>Podocopida</taxon>
        <taxon>Darwinulocopina</taxon>
        <taxon>Darwinuloidea</taxon>
        <taxon>Darwinulidae</taxon>
        <taxon>Darwinula</taxon>
    </lineage>
</organism>
<evidence type="ECO:0000256" key="5">
    <source>
        <dbReference type="SAM" id="MobiDB-lite"/>
    </source>
</evidence>
<dbReference type="Pfam" id="PF00569">
    <property type="entry name" value="ZZ"/>
    <property type="match status" value="3"/>
</dbReference>
<evidence type="ECO:0000259" key="7">
    <source>
        <dbReference type="PROSITE" id="PS50135"/>
    </source>
</evidence>
<dbReference type="PANTHER" id="PTHR12276">
    <property type="entry name" value="EPSIN/ENT-RELATED"/>
    <property type="match status" value="1"/>
</dbReference>
<dbReference type="Gene3D" id="3.30.60.90">
    <property type="match status" value="4"/>
</dbReference>
<dbReference type="Proteomes" id="UP000677054">
    <property type="component" value="Unassembled WGS sequence"/>
</dbReference>
<dbReference type="Pfam" id="PF01417">
    <property type="entry name" value="ENTH"/>
    <property type="match status" value="1"/>
</dbReference>
<dbReference type="GO" id="GO:0006897">
    <property type="term" value="P:endocytosis"/>
    <property type="evidence" value="ECO:0007669"/>
    <property type="project" value="TreeGrafter"/>
</dbReference>
<dbReference type="OrthoDB" id="4033880at2759"/>
<name>A0A7R9FRQ2_9CRUS</name>
<feature type="region of interest" description="Disordered" evidence="5">
    <location>
        <begin position="484"/>
        <end position="521"/>
    </location>
</feature>
<feature type="domain" description="RING-type" evidence="6">
    <location>
        <begin position="528"/>
        <end position="563"/>
    </location>
</feature>
<dbReference type="AlphaFoldDB" id="A0A7R9FRQ2"/>
<accession>A0A7R9FRQ2</accession>
<dbReference type="EMBL" id="CAJPEV010004504">
    <property type="protein sequence ID" value="CAG0901888.1"/>
    <property type="molecule type" value="Genomic_DNA"/>
</dbReference>
<dbReference type="GO" id="GO:0005886">
    <property type="term" value="C:plasma membrane"/>
    <property type="evidence" value="ECO:0007669"/>
    <property type="project" value="TreeGrafter"/>
</dbReference>
<dbReference type="EMBL" id="LR904021">
    <property type="protein sequence ID" value="CAD7252500.1"/>
    <property type="molecule type" value="Genomic_DNA"/>
</dbReference>
<feature type="domain" description="ENTH" evidence="8">
    <location>
        <begin position="11"/>
        <end position="142"/>
    </location>
</feature>
<dbReference type="FunFam" id="1.25.40.90:FF:000006">
    <property type="entry name" value="Clathrin interactor 1"/>
    <property type="match status" value="1"/>
</dbReference>
<protein>
    <submittedName>
        <fullName evidence="9">Uncharacterized protein</fullName>
    </submittedName>
</protein>
<dbReference type="InterPro" id="IPR013809">
    <property type="entry name" value="ENTH"/>
</dbReference>
<gene>
    <name evidence="9" type="ORF">DSTB1V02_LOCUS12258</name>
</gene>
<feature type="region of interest" description="Disordered" evidence="5">
    <location>
        <begin position="196"/>
        <end position="218"/>
    </location>
</feature>
<evidence type="ECO:0000259" key="6">
    <source>
        <dbReference type="PROSITE" id="PS50089"/>
    </source>
</evidence>
<dbReference type="Gene3D" id="3.30.40.10">
    <property type="entry name" value="Zinc/RING finger domain, C3HC4 (zinc finger)"/>
    <property type="match status" value="1"/>
</dbReference>
<dbReference type="PROSITE" id="PS01357">
    <property type="entry name" value="ZF_ZZ_1"/>
    <property type="match status" value="1"/>
</dbReference>
<sequence>MAAKLKKNLKNISYKYTDAQVKVREATSNDPWGPSSTLMSEIADMTHNVIAFSEIMQLIWKRLNDHGKNWRHVYKALVLLEYLIKTGSDKVAQLCKEKIFVIQTLKDFQHLEDKMDLGMNVREKSKQVVALLTDEGMLYRAPTHLPKTKDSASASTFIFNPTPRFPQEYTLDPPYNMTYINQMQMQRGLAMNATQQQVPPGAASQAPLVPSAPEEVPRPRSLLPLMDPETGPNVLDESESDTEIACACHSCKERIAGVFYKCVECVDYMICSTCEADGIVHTGHNMLRIKSSASSLLHPVSGDVHQKVECVSCHGPVRGSSYKCLQCPAVVLCRMCEVMGTEHPHHLFIRLPSRVPVVPLTPDLDGMIAEEHPGVMCDSCYKGVRGRRFKCLVCPNFNLCSDCEQLEEQHSHHPMIRFSKPSAIVLRRSDILADDLHHGVTCASCRGSIKGYRYKCLKCRDYDLCMGCESTFQHIQHRMLRMPPNRESQAPVPSDQSTPSLPAGESEAPVPSDQRTPSHQAGDDGNLCKLCLEEELDCVFLDCRHMVACLPCAERVQNCPICRKVIAQRIRIFKA</sequence>